<accession>A0AC34G6B2</accession>
<organism evidence="1 2">
    <name type="scientific">Panagrolaimus sp. ES5</name>
    <dbReference type="NCBI Taxonomy" id="591445"/>
    <lineage>
        <taxon>Eukaryota</taxon>
        <taxon>Metazoa</taxon>
        <taxon>Ecdysozoa</taxon>
        <taxon>Nematoda</taxon>
        <taxon>Chromadorea</taxon>
        <taxon>Rhabditida</taxon>
        <taxon>Tylenchina</taxon>
        <taxon>Panagrolaimomorpha</taxon>
        <taxon>Panagrolaimoidea</taxon>
        <taxon>Panagrolaimidae</taxon>
        <taxon>Panagrolaimus</taxon>
    </lineage>
</organism>
<dbReference type="Proteomes" id="UP000887579">
    <property type="component" value="Unplaced"/>
</dbReference>
<proteinExistence type="predicted"/>
<protein>
    <submittedName>
        <fullName evidence="2">Helicase ATP-binding domain-containing protein</fullName>
    </submittedName>
</protein>
<evidence type="ECO:0000313" key="2">
    <source>
        <dbReference type="WBParaSite" id="ES5_v2.g25037.t1"/>
    </source>
</evidence>
<reference evidence="2" key="1">
    <citation type="submission" date="2022-11" db="UniProtKB">
        <authorList>
            <consortium name="WormBaseParasite"/>
        </authorList>
    </citation>
    <scope>IDENTIFICATION</scope>
</reference>
<name>A0AC34G6B2_9BILA</name>
<evidence type="ECO:0000313" key="1">
    <source>
        <dbReference type="Proteomes" id="UP000887579"/>
    </source>
</evidence>
<dbReference type="WBParaSite" id="ES5_v2.g25037.t1">
    <property type="protein sequence ID" value="ES5_v2.g25037.t1"/>
    <property type="gene ID" value="ES5_v2.g25037"/>
</dbReference>
<sequence length="329" mass="36689">MQSTDSLNIDYCLPKKRVQFGNFRFVEINPHPIIPIFRCCPDHDGDVNVPLYQNKNNIKNVFPKQDPHLCHSSTSSSSIDSFGQPTSSSHVNAVHNPLPPPQKILNDSFDNDDYDMDVEENVPPDEKKSATLFGFPDEPDPVQCSQSGDIQFLGNYPSTSAAATAARHENTFVLNDSFDDDTGFLEIIESNAKNVAAPKDTPSTDVEFNNGYYTGMGPRHDMHGKFKTYLKNDGDDFMNSLKLLGPQRNAELYRTLKNRFGHNEFRFRQKSAIVAILEGHDCFILMPTGAGKSLCYQLPALLSQGVTVVISPLISLIMDQVTKLENLKV</sequence>